<dbReference type="NCBIfam" id="TIGR01877">
    <property type="entry name" value="cas_cas6"/>
    <property type="match status" value="1"/>
</dbReference>
<dbReference type="GO" id="GO:0016788">
    <property type="term" value="F:hydrolase activity, acting on ester bonds"/>
    <property type="evidence" value="ECO:0007669"/>
    <property type="project" value="InterPro"/>
</dbReference>
<gene>
    <name evidence="5" type="primary">cas6</name>
    <name evidence="5" type="ORF">GT712_15940</name>
</gene>
<proteinExistence type="inferred from homology"/>
<dbReference type="InterPro" id="IPR049435">
    <property type="entry name" value="Cas_Cas6_C"/>
</dbReference>
<dbReference type="InterPro" id="IPR010156">
    <property type="entry name" value="CRISPR-assoc_prot_Cas6"/>
</dbReference>
<evidence type="ECO:0000313" key="6">
    <source>
        <dbReference type="Proteomes" id="UP000477156"/>
    </source>
</evidence>
<evidence type="ECO:0000256" key="2">
    <source>
        <dbReference type="ARBA" id="ARBA00022884"/>
    </source>
</evidence>
<dbReference type="EMBL" id="WWVF01000040">
    <property type="protein sequence ID" value="MZS90517.1"/>
    <property type="molecule type" value="Genomic_DNA"/>
</dbReference>
<dbReference type="PANTHER" id="PTHR36984">
    <property type="entry name" value="CRISPR-ASSOCIATED ENDORIBONUCLEASE CAS6 1"/>
    <property type="match status" value="1"/>
</dbReference>
<name>A0A6L8XX41_9FIRM</name>
<dbReference type="RefSeq" id="WP_161276501.1">
    <property type="nucleotide sequence ID" value="NZ_JADNBV010000025.1"/>
</dbReference>
<dbReference type="Pfam" id="PF01881">
    <property type="entry name" value="Cas_Cas6_C"/>
    <property type="match status" value="1"/>
</dbReference>
<accession>A0A6L8XX41</accession>
<evidence type="ECO:0000259" key="4">
    <source>
        <dbReference type="Pfam" id="PF01881"/>
    </source>
</evidence>
<dbReference type="Proteomes" id="UP000477156">
    <property type="component" value="Unassembled WGS sequence"/>
</dbReference>
<keyword evidence="3" id="KW-0051">Antiviral defense</keyword>
<dbReference type="Gene3D" id="3.30.70.1900">
    <property type="match status" value="1"/>
</dbReference>
<reference evidence="5 6" key="1">
    <citation type="journal article" date="2019" name="Nat. Med.">
        <title>A library of human gut bacterial isolates paired with longitudinal multiomics data enables mechanistic microbiome research.</title>
        <authorList>
            <person name="Poyet M."/>
            <person name="Groussin M."/>
            <person name="Gibbons S.M."/>
            <person name="Avila-Pacheco J."/>
            <person name="Jiang X."/>
            <person name="Kearney S.M."/>
            <person name="Perrotta A.R."/>
            <person name="Berdy B."/>
            <person name="Zhao S."/>
            <person name="Lieberman T.D."/>
            <person name="Swanson P.K."/>
            <person name="Smith M."/>
            <person name="Roesemann S."/>
            <person name="Alexander J.E."/>
            <person name="Rich S.A."/>
            <person name="Livny J."/>
            <person name="Vlamakis H."/>
            <person name="Clish C."/>
            <person name="Bullock K."/>
            <person name="Deik A."/>
            <person name="Scott J."/>
            <person name="Pierce K.A."/>
            <person name="Xavier R.J."/>
            <person name="Alm E.J."/>
        </authorList>
    </citation>
    <scope>NUCLEOTIDE SEQUENCE [LARGE SCALE GENOMIC DNA]</scope>
    <source>
        <strain evidence="5 6">BIOML-A12</strain>
    </source>
</reference>
<dbReference type="PANTHER" id="PTHR36984:SF1">
    <property type="entry name" value="CRISPR-ASSOCIATED ENDORIBONUCLEASE CAS6 1"/>
    <property type="match status" value="1"/>
</dbReference>
<dbReference type="AlphaFoldDB" id="A0A6L8XX41"/>
<evidence type="ECO:0000256" key="1">
    <source>
        <dbReference type="ARBA" id="ARBA00005937"/>
    </source>
</evidence>
<organism evidence="5 6">
    <name type="scientific">Blautia wexlerae</name>
    <dbReference type="NCBI Taxonomy" id="418240"/>
    <lineage>
        <taxon>Bacteria</taxon>
        <taxon>Bacillati</taxon>
        <taxon>Bacillota</taxon>
        <taxon>Clostridia</taxon>
        <taxon>Lachnospirales</taxon>
        <taxon>Lachnospiraceae</taxon>
        <taxon>Blautia</taxon>
    </lineage>
</organism>
<feature type="domain" description="CRISPR associated protein Cas6 C-terminal" evidence="4">
    <location>
        <begin position="117"/>
        <end position="230"/>
    </location>
</feature>
<evidence type="ECO:0000256" key="3">
    <source>
        <dbReference type="ARBA" id="ARBA00023118"/>
    </source>
</evidence>
<comment type="caution">
    <text evidence="5">The sequence shown here is derived from an EMBL/GenBank/DDBJ whole genome shotgun (WGS) entry which is preliminary data.</text>
</comment>
<dbReference type="GO" id="GO:0051607">
    <property type="term" value="P:defense response to virus"/>
    <property type="evidence" value="ECO:0007669"/>
    <property type="project" value="UniProtKB-KW"/>
</dbReference>
<protein>
    <submittedName>
        <fullName evidence="5">CRISPR-associated endoribonuclease Cas6</fullName>
    </submittedName>
</protein>
<evidence type="ECO:0000313" key="5">
    <source>
        <dbReference type="EMBL" id="MZS90517.1"/>
    </source>
</evidence>
<keyword evidence="2" id="KW-0694">RNA-binding</keyword>
<sequence>MEQKLNVYEMRVKLYLLQDIPFKELQNAVANFVDSALCQNESLISFHETNCYKFYSVGTLWPLERGMTYKKDQIYTLTVRTVEPILAGYFSEVLKNHYTQKMKGLTVENRIIPHKMISEIYTLSPVIMKSDEGYWRSYMSLDEYEERLFSNLVKKYNSFTGEQIEEDFPLYTNITFLNRHPISCKYKRISLLGDKLSLQIADDEKSQKLAYFILGVGLCELNSRGAGFCNFRWF</sequence>
<dbReference type="GO" id="GO:0003723">
    <property type="term" value="F:RNA binding"/>
    <property type="evidence" value="ECO:0007669"/>
    <property type="project" value="UniProtKB-KW"/>
</dbReference>
<comment type="similarity">
    <text evidence="1">Belongs to the CRISPR-associated protein Cas6/Cse3/CasE family.</text>
</comment>